<gene>
    <name evidence="2" type="ORF">HDF16_004714</name>
</gene>
<evidence type="ECO:0000313" key="2">
    <source>
        <dbReference type="EMBL" id="MBB5059980.1"/>
    </source>
</evidence>
<sequence>MRCRPFVLVFLLSLFAVGNSPAQAVVGSQALLVSAPEPQPSTVSGQVSDVDGGLIPGATIVASGPRSQQKQTATSDSSGAFLLKNLRPAVPYRITVSAKGFAPATSAEITLTPGQQLELPGFKLIVAAVETSITAESQEEIATEQVHSEEKQRILGVIPNFYVVYDKQFVPLTPKLKFQLAFRASTDVVTIAGTAFLAGINQAADTPSYQQGWKGYGQRFGAIYAGGVSGILIGGAALPSILHQDPRYFYQGTGTKKSRFYHALEAPFIAKGDNGEWQPNYSSVGGDLASGALSVTYLPQSDRNASTVLTGIVTTTAGRIVNAMAQEFLLSRLTSKTTKAP</sequence>
<protein>
    <recommendedName>
        <fullName evidence="4">Carboxypeptidase regulatory-like domain-containing protein</fullName>
    </recommendedName>
</protein>
<dbReference type="EMBL" id="JACHIP010000008">
    <property type="protein sequence ID" value="MBB5059980.1"/>
    <property type="molecule type" value="Genomic_DNA"/>
</dbReference>
<dbReference type="AlphaFoldDB" id="A0A7W7ZHF5"/>
<accession>A0A7W7ZHF5</accession>
<keyword evidence="3" id="KW-1185">Reference proteome</keyword>
<organism evidence="2 3">
    <name type="scientific">Granulicella aggregans</name>
    <dbReference type="NCBI Taxonomy" id="474949"/>
    <lineage>
        <taxon>Bacteria</taxon>
        <taxon>Pseudomonadati</taxon>
        <taxon>Acidobacteriota</taxon>
        <taxon>Terriglobia</taxon>
        <taxon>Terriglobales</taxon>
        <taxon>Acidobacteriaceae</taxon>
        <taxon>Granulicella</taxon>
    </lineage>
</organism>
<evidence type="ECO:0000313" key="3">
    <source>
        <dbReference type="Proteomes" id="UP000540989"/>
    </source>
</evidence>
<dbReference type="GO" id="GO:0030246">
    <property type="term" value="F:carbohydrate binding"/>
    <property type="evidence" value="ECO:0007669"/>
    <property type="project" value="InterPro"/>
</dbReference>
<dbReference type="SUPFAM" id="SSF49452">
    <property type="entry name" value="Starch-binding domain-like"/>
    <property type="match status" value="1"/>
</dbReference>
<reference evidence="2 3" key="1">
    <citation type="submission" date="2020-08" db="EMBL/GenBank/DDBJ databases">
        <title>Genomic Encyclopedia of Type Strains, Phase IV (KMG-V): Genome sequencing to study the core and pangenomes of soil and plant-associated prokaryotes.</title>
        <authorList>
            <person name="Whitman W."/>
        </authorList>
    </citation>
    <scope>NUCLEOTIDE SEQUENCE [LARGE SCALE GENOMIC DNA]</scope>
    <source>
        <strain evidence="2 3">M8UP14</strain>
    </source>
</reference>
<evidence type="ECO:0000256" key="1">
    <source>
        <dbReference type="SAM" id="SignalP"/>
    </source>
</evidence>
<dbReference type="Proteomes" id="UP000540989">
    <property type="component" value="Unassembled WGS sequence"/>
</dbReference>
<dbReference type="InterPro" id="IPR013784">
    <property type="entry name" value="Carb-bd-like_fold"/>
</dbReference>
<evidence type="ECO:0008006" key="4">
    <source>
        <dbReference type="Google" id="ProtNLM"/>
    </source>
</evidence>
<keyword evidence="1" id="KW-0732">Signal</keyword>
<name>A0A7W7ZHF5_9BACT</name>
<feature type="chain" id="PRO_5031305726" description="Carboxypeptidase regulatory-like domain-containing protein" evidence="1">
    <location>
        <begin position="25"/>
        <end position="341"/>
    </location>
</feature>
<dbReference type="Gene3D" id="2.60.40.1120">
    <property type="entry name" value="Carboxypeptidase-like, regulatory domain"/>
    <property type="match status" value="1"/>
</dbReference>
<dbReference type="Pfam" id="PF13620">
    <property type="entry name" value="CarboxypepD_reg"/>
    <property type="match status" value="1"/>
</dbReference>
<dbReference type="RefSeq" id="WP_184221986.1">
    <property type="nucleotide sequence ID" value="NZ_JACHIP010000008.1"/>
</dbReference>
<feature type="signal peptide" evidence="1">
    <location>
        <begin position="1"/>
        <end position="24"/>
    </location>
</feature>
<proteinExistence type="predicted"/>
<comment type="caution">
    <text evidence="2">The sequence shown here is derived from an EMBL/GenBank/DDBJ whole genome shotgun (WGS) entry which is preliminary data.</text>
</comment>